<reference evidence="1 2" key="1">
    <citation type="submission" date="2018-02" db="EMBL/GenBank/DDBJ databases">
        <title>Draft genome of wild Prunus yedoensis var. nudiflora.</title>
        <authorList>
            <person name="Baek S."/>
            <person name="Kim J.-H."/>
            <person name="Choi K."/>
            <person name="Kim G.-B."/>
            <person name="Cho A."/>
            <person name="Jang H."/>
            <person name="Shin C.-H."/>
            <person name="Yu H.-J."/>
            <person name="Mun J.-H."/>
        </authorList>
    </citation>
    <scope>NUCLEOTIDE SEQUENCE [LARGE SCALE GENOMIC DNA]</scope>
    <source>
        <strain evidence="2">cv. Jeju island</strain>
        <tissue evidence="1">Leaf</tissue>
    </source>
</reference>
<organism evidence="1 2">
    <name type="scientific">Prunus yedoensis var. nudiflora</name>
    <dbReference type="NCBI Taxonomy" id="2094558"/>
    <lineage>
        <taxon>Eukaryota</taxon>
        <taxon>Viridiplantae</taxon>
        <taxon>Streptophyta</taxon>
        <taxon>Embryophyta</taxon>
        <taxon>Tracheophyta</taxon>
        <taxon>Spermatophyta</taxon>
        <taxon>Magnoliopsida</taxon>
        <taxon>eudicotyledons</taxon>
        <taxon>Gunneridae</taxon>
        <taxon>Pentapetalae</taxon>
        <taxon>rosids</taxon>
        <taxon>fabids</taxon>
        <taxon>Rosales</taxon>
        <taxon>Rosaceae</taxon>
        <taxon>Amygdaloideae</taxon>
        <taxon>Amygdaleae</taxon>
        <taxon>Prunus</taxon>
    </lineage>
</organism>
<accession>A0A314UJ29</accession>
<comment type="caution">
    <text evidence="1">The sequence shown here is derived from an EMBL/GenBank/DDBJ whole genome shotgun (WGS) entry which is preliminary data.</text>
</comment>
<evidence type="ECO:0000313" key="1">
    <source>
        <dbReference type="EMBL" id="PQM37301.1"/>
    </source>
</evidence>
<protein>
    <submittedName>
        <fullName evidence="1">Uncharacterized protein</fullName>
    </submittedName>
</protein>
<gene>
    <name evidence="1" type="ORF">Pyn_00502</name>
</gene>
<dbReference type="Proteomes" id="UP000250321">
    <property type="component" value="Unassembled WGS sequence"/>
</dbReference>
<sequence length="69" mass="7937">MLKMTVSSRLGYYIDNGCYTVGLEDVWLAAGMADKILVNRKFTASMFAKTFKNLTHKEFSQLFFTELLM</sequence>
<dbReference type="AlphaFoldDB" id="A0A314UJ29"/>
<evidence type="ECO:0000313" key="2">
    <source>
        <dbReference type="Proteomes" id="UP000250321"/>
    </source>
</evidence>
<proteinExistence type="predicted"/>
<dbReference type="EMBL" id="PJQY01003468">
    <property type="protein sequence ID" value="PQM37301.1"/>
    <property type="molecule type" value="Genomic_DNA"/>
</dbReference>
<keyword evidence="2" id="KW-1185">Reference proteome</keyword>
<name>A0A314UJ29_PRUYE</name>